<dbReference type="RefSeq" id="XP_056790922.1">
    <property type="nucleotide sequence ID" value="XM_056933381.1"/>
</dbReference>
<gene>
    <name evidence="1" type="ORF">N7539_003779</name>
</gene>
<dbReference type="GeneID" id="81623630"/>
<protein>
    <submittedName>
        <fullName evidence="1">Uncharacterized protein</fullName>
    </submittedName>
</protein>
<dbReference type="AlphaFoldDB" id="A0A9W9XCI9"/>
<keyword evidence="2" id="KW-1185">Reference proteome</keyword>
<evidence type="ECO:0000313" key="1">
    <source>
        <dbReference type="EMBL" id="KAJ5488889.1"/>
    </source>
</evidence>
<comment type="caution">
    <text evidence="1">The sequence shown here is derived from an EMBL/GenBank/DDBJ whole genome shotgun (WGS) entry which is preliminary data.</text>
</comment>
<dbReference type="Proteomes" id="UP001148312">
    <property type="component" value="Unassembled WGS sequence"/>
</dbReference>
<proteinExistence type="predicted"/>
<name>A0A9W9XCI9_9EURO</name>
<accession>A0A9W9XCI9</accession>
<sequence>MTLTRIATSCGSVIDLLQKLIDRNAKARLVICCTKAEFLLQASWAIRSQCKVSQVTAADDLLTKTIGLLANSSKIRLVFCPSLESLRAYLSAHQVNSTTSHELQSEKQRSDRLLVILDMVALHSTTTEFSAQGLSRSFATAAEFAAGASTDLMIVECNDSVDSSNLNRGAAIWNIQVPLLNGSVRIRGEQDKWGGRGVAVKDVAQRWFELGPELRL</sequence>
<reference evidence="1" key="2">
    <citation type="journal article" date="2023" name="IMA Fungus">
        <title>Comparative genomic study of the Penicillium genus elucidates a diverse pangenome and 15 lateral gene transfer events.</title>
        <authorList>
            <person name="Petersen C."/>
            <person name="Sorensen T."/>
            <person name="Nielsen M.R."/>
            <person name="Sondergaard T.E."/>
            <person name="Sorensen J.L."/>
            <person name="Fitzpatrick D.A."/>
            <person name="Frisvad J.C."/>
            <person name="Nielsen K.L."/>
        </authorList>
    </citation>
    <scope>NUCLEOTIDE SEQUENCE</scope>
    <source>
        <strain evidence="1">IBT 30728</strain>
    </source>
</reference>
<dbReference type="EMBL" id="JAPWDQ010000004">
    <property type="protein sequence ID" value="KAJ5488889.1"/>
    <property type="molecule type" value="Genomic_DNA"/>
</dbReference>
<evidence type="ECO:0000313" key="2">
    <source>
        <dbReference type="Proteomes" id="UP001148312"/>
    </source>
</evidence>
<organism evidence="1 2">
    <name type="scientific">Penicillium diatomitis</name>
    <dbReference type="NCBI Taxonomy" id="2819901"/>
    <lineage>
        <taxon>Eukaryota</taxon>
        <taxon>Fungi</taxon>
        <taxon>Dikarya</taxon>
        <taxon>Ascomycota</taxon>
        <taxon>Pezizomycotina</taxon>
        <taxon>Eurotiomycetes</taxon>
        <taxon>Eurotiomycetidae</taxon>
        <taxon>Eurotiales</taxon>
        <taxon>Aspergillaceae</taxon>
        <taxon>Penicillium</taxon>
    </lineage>
</organism>
<reference evidence="1" key="1">
    <citation type="submission" date="2022-12" db="EMBL/GenBank/DDBJ databases">
        <authorList>
            <person name="Petersen C."/>
        </authorList>
    </citation>
    <scope>NUCLEOTIDE SEQUENCE</scope>
    <source>
        <strain evidence="1">IBT 30728</strain>
    </source>
</reference>